<dbReference type="Proteomes" id="UP000032160">
    <property type="component" value="Chromosome I"/>
</dbReference>
<dbReference type="STRING" id="1458461.BN1012_Phect2612"/>
<feature type="transmembrane region" description="Helical" evidence="1">
    <location>
        <begin position="107"/>
        <end position="128"/>
    </location>
</feature>
<keyword evidence="1" id="KW-1133">Transmembrane helix</keyword>
<organism evidence="2 3">
    <name type="scientific">Candidatus Phaeomarinibacter ectocarpi</name>
    <dbReference type="NCBI Taxonomy" id="1458461"/>
    <lineage>
        <taxon>Bacteria</taxon>
        <taxon>Pseudomonadati</taxon>
        <taxon>Pseudomonadota</taxon>
        <taxon>Alphaproteobacteria</taxon>
        <taxon>Hyphomicrobiales</taxon>
        <taxon>Parvibaculaceae</taxon>
        <taxon>Candidatus Phaeomarinibacter</taxon>
    </lineage>
</organism>
<evidence type="ECO:0000256" key="1">
    <source>
        <dbReference type="SAM" id="Phobius"/>
    </source>
</evidence>
<dbReference type="AlphaFoldDB" id="X5MMZ0"/>
<accession>X5MMZ0</accession>
<proteinExistence type="predicted"/>
<keyword evidence="1" id="KW-0812">Transmembrane</keyword>
<sequence>MDWKDIGRSVAKSAPLIGGLLGGPAGGAIGAIVASVLGTEAKPDEVAAVLRTDPDALAKVIEVEAKQQVELTRMTLEAETARFGQQHETIRAELANENIWKSGWRPFFGWSSGVVWLAMGLGIVYSIIFKPAEAPQIMEAVAAMTGLFGIALTVLGVNIHQRSQDKRRLLGQPDSGIFSTMGTLLGRGVQ</sequence>
<name>X5MMZ0_9HYPH</name>
<dbReference type="Pfam" id="PF11351">
    <property type="entry name" value="GTA_holin_3TM"/>
    <property type="match status" value="1"/>
</dbReference>
<dbReference type="InterPro" id="IPR021497">
    <property type="entry name" value="GTA_holin_3TM"/>
</dbReference>
<evidence type="ECO:0000313" key="2">
    <source>
        <dbReference type="EMBL" id="CDO60825.1"/>
    </source>
</evidence>
<dbReference type="RefSeq" id="WP_052534628.1">
    <property type="nucleotide sequence ID" value="NZ_HG966617.1"/>
</dbReference>
<keyword evidence="3" id="KW-1185">Reference proteome</keyword>
<dbReference type="OrthoDB" id="1433389at2"/>
<dbReference type="EMBL" id="HG966617">
    <property type="protein sequence ID" value="CDO60825.1"/>
    <property type="molecule type" value="Genomic_DNA"/>
</dbReference>
<keyword evidence="1" id="KW-0472">Membrane</keyword>
<protein>
    <submittedName>
        <fullName evidence="2">Phage protein</fullName>
    </submittedName>
</protein>
<feature type="transmembrane region" description="Helical" evidence="1">
    <location>
        <begin position="140"/>
        <end position="159"/>
    </location>
</feature>
<dbReference type="HOGENOM" id="CLU_120994_0_0_5"/>
<evidence type="ECO:0000313" key="3">
    <source>
        <dbReference type="Proteomes" id="UP000032160"/>
    </source>
</evidence>
<gene>
    <name evidence="2" type="ORF">BN1012_Phect2612</name>
</gene>
<dbReference type="KEGG" id="pect:BN1012_Phect2612"/>
<reference evidence="2 3" key="1">
    <citation type="journal article" date="2014" name="Front. Genet.">
        <title>Genome and metabolic network of "Candidatus Phaeomarinobacter ectocarpi" Ec32, a new candidate genus of Alphaproteobacteria frequently associated with brown algae.</title>
        <authorList>
            <person name="Dittami S.M."/>
            <person name="Barbeyron T."/>
            <person name="Boyen C."/>
            <person name="Cambefort J."/>
            <person name="Collet G."/>
            <person name="Delage L."/>
            <person name="Gobet A."/>
            <person name="Groisillier A."/>
            <person name="Leblanc C."/>
            <person name="Michel G."/>
            <person name="Scornet D."/>
            <person name="Siegel A."/>
            <person name="Tapia J.E."/>
            <person name="Tonon T."/>
        </authorList>
    </citation>
    <scope>NUCLEOTIDE SEQUENCE [LARGE SCALE GENOMIC DNA]</scope>
    <source>
        <strain evidence="2 3">Ec32</strain>
    </source>
</reference>